<feature type="transmembrane region" description="Helical" evidence="2">
    <location>
        <begin position="20"/>
        <end position="42"/>
    </location>
</feature>
<dbReference type="EnsemblPlants" id="KRH11573">
    <property type="protein sequence ID" value="KRH11573"/>
    <property type="gene ID" value="GLYMA_15G117700"/>
</dbReference>
<keyword evidence="2" id="KW-0812">Transmembrane</keyword>
<keyword evidence="2" id="KW-1133">Transmembrane helix</keyword>
<evidence type="ECO:0000313" key="3">
    <source>
        <dbReference type="EMBL" id="KRH11573.1"/>
    </source>
</evidence>
<proteinExistence type="predicted"/>
<keyword evidence="2" id="KW-0472">Membrane</keyword>
<feature type="region of interest" description="Disordered" evidence="1">
    <location>
        <begin position="133"/>
        <end position="163"/>
    </location>
</feature>
<name>A0A0R0G991_SOYBN</name>
<evidence type="ECO:0000256" key="1">
    <source>
        <dbReference type="SAM" id="MobiDB-lite"/>
    </source>
</evidence>
<evidence type="ECO:0000313" key="5">
    <source>
        <dbReference type="Proteomes" id="UP000008827"/>
    </source>
</evidence>
<reference evidence="3" key="3">
    <citation type="submission" date="2018-07" db="EMBL/GenBank/DDBJ databases">
        <title>WGS assembly of Glycine max.</title>
        <authorList>
            <person name="Schmutz J."/>
            <person name="Cannon S."/>
            <person name="Schlueter J."/>
            <person name="Ma J."/>
            <person name="Mitros T."/>
            <person name="Nelson W."/>
            <person name="Hyten D."/>
            <person name="Song Q."/>
            <person name="Thelen J."/>
            <person name="Cheng J."/>
            <person name="Xu D."/>
            <person name="Hellsten U."/>
            <person name="May G."/>
            <person name="Yu Y."/>
            <person name="Sakurai T."/>
            <person name="Umezawa T."/>
            <person name="Bhattacharyya M."/>
            <person name="Sandhu D."/>
            <person name="Valliyodan B."/>
            <person name="Lindquist E."/>
            <person name="Peto M."/>
            <person name="Grant D."/>
            <person name="Shu S."/>
            <person name="Goodstein D."/>
            <person name="Barry K."/>
            <person name="Futrell-Griggs M."/>
            <person name="Abernathy B."/>
            <person name="Du J."/>
            <person name="Tian Z."/>
            <person name="Zhu L."/>
            <person name="Gill N."/>
            <person name="Joshi T."/>
            <person name="Libault M."/>
            <person name="Sethuraman A."/>
            <person name="Zhang X."/>
            <person name="Shinozaki K."/>
            <person name="Nguyen H."/>
            <person name="Wing R."/>
            <person name="Cregan P."/>
            <person name="Specht J."/>
            <person name="Grimwood J."/>
            <person name="Rokhsar D."/>
            <person name="Stacey G."/>
            <person name="Shoemaker R."/>
            <person name="Jackson S."/>
        </authorList>
    </citation>
    <scope>NUCLEOTIDE SEQUENCE</scope>
    <source>
        <tissue evidence="3">Callus</tissue>
    </source>
</reference>
<dbReference type="PANTHER" id="PTHR34947">
    <property type="entry name" value="TRANSMEMBRANE PROTEIN"/>
    <property type="match status" value="1"/>
</dbReference>
<organism evidence="3">
    <name type="scientific">Glycine max</name>
    <name type="common">Soybean</name>
    <name type="synonym">Glycine hispida</name>
    <dbReference type="NCBI Taxonomy" id="3847"/>
    <lineage>
        <taxon>Eukaryota</taxon>
        <taxon>Viridiplantae</taxon>
        <taxon>Streptophyta</taxon>
        <taxon>Embryophyta</taxon>
        <taxon>Tracheophyta</taxon>
        <taxon>Spermatophyta</taxon>
        <taxon>Magnoliopsida</taxon>
        <taxon>eudicotyledons</taxon>
        <taxon>Gunneridae</taxon>
        <taxon>Pentapetalae</taxon>
        <taxon>rosids</taxon>
        <taxon>fabids</taxon>
        <taxon>Fabales</taxon>
        <taxon>Fabaceae</taxon>
        <taxon>Papilionoideae</taxon>
        <taxon>50 kb inversion clade</taxon>
        <taxon>NPAAA clade</taxon>
        <taxon>indigoferoid/millettioid clade</taxon>
        <taxon>Phaseoleae</taxon>
        <taxon>Glycine</taxon>
        <taxon>Glycine subgen. Soja</taxon>
    </lineage>
</organism>
<dbReference type="InParanoid" id="A0A0R0G991"/>
<sequence>MDQNQSEDQVLREYLNNKQFLKRTLQFVLSVSVLSIFVWKYMFQICNGILEFVAKTSLMISSYSDSFDHLQNLFETKPTIVSNMDVVHLGSFESPENVPLGVEEQVKLQEEYNEEVSEEGEYQEEAILCSTKTEGKESEAHITEEEEIEEEDEEGETKTITTNEDLVNTNDLTKKFEEFIRKMKEEIRIEAQRQLIVV</sequence>
<gene>
    <name evidence="3" type="ORF">GLYMA_15G117700</name>
</gene>
<accession>A0A0R0G991</accession>
<evidence type="ECO:0000256" key="2">
    <source>
        <dbReference type="SAM" id="Phobius"/>
    </source>
</evidence>
<dbReference type="OMA" id="YIFLICH"/>
<dbReference type="OrthoDB" id="1303733at2759"/>
<protein>
    <submittedName>
        <fullName evidence="3 4">Uncharacterized protein</fullName>
    </submittedName>
</protein>
<reference evidence="3 4" key="1">
    <citation type="journal article" date="2010" name="Nature">
        <title>Genome sequence of the palaeopolyploid soybean.</title>
        <authorList>
            <person name="Schmutz J."/>
            <person name="Cannon S.B."/>
            <person name="Schlueter J."/>
            <person name="Ma J."/>
            <person name="Mitros T."/>
            <person name="Nelson W."/>
            <person name="Hyten D.L."/>
            <person name="Song Q."/>
            <person name="Thelen J.J."/>
            <person name="Cheng J."/>
            <person name="Xu D."/>
            <person name="Hellsten U."/>
            <person name="May G.D."/>
            <person name="Yu Y."/>
            <person name="Sakurai T."/>
            <person name="Umezawa T."/>
            <person name="Bhattacharyya M.K."/>
            <person name="Sandhu D."/>
            <person name="Valliyodan B."/>
            <person name="Lindquist E."/>
            <person name="Peto M."/>
            <person name="Grant D."/>
            <person name="Shu S."/>
            <person name="Goodstein D."/>
            <person name="Barry K."/>
            <person name="Futrell-Griggs M."/>
            <person name="Abernathy B."/>
            <person name="Du J."/>
            <person name="Tian Z."/>
            <person name="Zhu L."/>
            <person name="Gill N."/>
            <person name="Joshi T."/>
            <person name="Libault M."/>
            <person name="Sethuraman A."/>
            <person name="Zhang X.-C."/>
            <person name="Shinozaki K."/>
            <person name="Nguyen H.T."/>
            <person name="Wing R.A."/>
            <person name="Cregan P."/>
            <person name="Specht J."/>
            <person name="Grimwood J."/>
            <person name="Rokhsar D."/>
            <person name="Stacey G."/>
            <person name="Shoemaker R.C."/>
            <person name="Jackson S.A."/>
        </authorList>
    </citation>
    <scope>NUCLEOTIDE SEQUENCE [LARGE SCALE GENOMIC DNA]</scope>
    <source>
        <strain evidence="4">cv. Williams 82</strain>
        <tissue evidence="3">Callus</tissue>
    </source>
</reference>
<dbReference type="Proteomes" id="UP000008827">
    <property type="component" value="Chromosome 15"/>
</dbReference>
<keyword evidence="5" id="KW-1185">Reference proteome</keyword>
<dbReference type="EMBL" id="CM000848">
    <property type="protein sequence ID" value="KRH11573.1"/>
    <property type="molecule type" value="Genomic_DNA"/>
</dbReference>
<dbReference type="PANTHER" id="PTHR34947:SF4">
    <property type="entry name" value="TRANSMEMBRANE PROTEIN"/>
    <property type="match status" value="1"/>
</dbReference>
<reference evidence="4" key="2">
    <citation type="submission" date="2018-02" db="UniProtKB">
        <authorList>
            <consortium name="EnsemblPlants"/>
        </authorList>
    </citation>
    <scope>IDENTIFICATION</scope>
    <source>
        <strain evidence="4">Williams 82</strain>
    </source>
</reference>
<dbReference type="Gramene" id="KRH11573">
    <property type="protein sequence ID" value="KRH11573"/>
    <property type="gene ID" value="GLYMA_15G117700"/>
</dbReference>
<feature type="compositionally biased region" description="Basic and acidic residues" evidence="1">
    <location>
        <begin position="133"/>
        <end position="143"/>
    </location>
</feature>
<evidence type="ECO:0000313" key="4">
    <source>
        <dbReference type="EnsemblPlants" id="KRH11573"/>
    </source>
</evidence>
<dbReference type="AlphaFoldDB" id="A0A0R0G991"/>
<feature type="compositionally biased region" description="Acidic residues" evidence="1">
    <location>
        <begin position="144"/>
        <end position="155"/>
    </location>
</feature>